<keyword evidence="3" id="KW-1003">Cell membrane</keyword>
<dbReference type="PROSITE" id="PS51257">
    <property type="entry name" value="PROKAR_LIPOPROTEIN"/>
    <property type="match status" value="1"/>
</dbReference>
<keyword evidence="5 7" id="KW-1133">Transmembrane helix</keyword>
<feature type="transmembrane region" description="Helical" evidence="7">
    <location>
        <begin position="487"/>
        <end position="507"/>
    </location>
</feature>
<name>A0ABM6PLU4_9MICO</name>
<dbReference type="Gene3D" id="1.10.3720.10">
    <property type="entry name" value="MetI-like"/>
    <property type="match status" value="2"/>
</dbReference>
<organism evidence="9 10">
    <name type="scientific">Dermabacter jinjuensis</name>
    <dbReference type="NCBI Taxonomy" id="1667168"/>
    <lineage>
        <taxon>Bacteria</taxon>
        <taxon>Bacillati</taxon>
        <taxon>Actinomycetota</taxon>
        <taxon>Actinomycetes</taxon>
        <taxon>Micrococcales</taxon>
        <taxon>Dermabacteraceae</taxon>
        <taxon>Dermabacter</taxon>
    </lineage>
</organism>
<evidence type="ECO:0000256" key="5">
    <source>
        <dbReference type="ARBA" id="ARBA00022989"/>
    </source>
</evidence>
<feature type="domain" description="ABC transmembrane type-1" evidence="8">
    <location>
        <begin position="314"/>
        <end position="508"/>
    </location>
</feature>
<evidence type="ECO:0000256" key="6">
    <source>
        <dbReference type="ARBA" id="ARBA00023136"/>
    </source>
</evidence>
<comment type="similarity">
    <text evidence="7">Belongs to the binding-protein-dependent transport system permease family.</text>
</comment>
<feature type="transmembrane region" description="Helical" evidence="7">
    <location>
        <begin position="258"/>
        <end position="277"/>
    </location>
</feature>
<evidence type="ECO:0000256" key="7">
    <source>
        <dbReference type="RuleBase" id="RU363032"/>
    </source>
</evidence>
<keyword evidence="10" id="KW-1185">Reference proteome</keyword>
<evidence type="ECO:0000256" key="3">
    <source>
        <dbReference type="ARBA" id="ARBA00022475"/>
    </source>
</evidence>
<feature type="transmembrane region" description="Helical" evidence="7">
    <location>
        <begin position="130"/>
        <end position="149"/>
    </location>
</feature>
<gene>
    <name evidence="9" type="ORF">COP05_00565</name>
</gene>
<feature type="transmembrane region" description="Helical" evidence="7">
    <location>
        <begin position="315"/>
        <end position="338"/>
    </location>
</feature>
<evidence type="ECO:0000256" key="4">
    <source>
        <dbReference type="ARBA" id="ARBA00022692"/>
    </source>
</evidence>
<evidence type="ECO:0000313" key="10">
    <source>
        <dbReference type="Proteomes" id="UP000815698"/>
    </source>
</evidence>
<comment type="subcellular location">
    <subcellularLocation>
        <location evidence="1 7">Cell membrane</location>
        <topology evidence="1 7">Multi-pass membrane protein</topology>
    </subcellularLocation>
</comment>
<sequence length="516" mass="55096">MTRSPSARRWSVAVAIGIVVSCVSVVAGSALAPGGIPTLTRFARAAFSPDLSIAYLSRTLDATLTTLAFSVLGTVVAVVIGFFGGVVMSEGWWRSRAGWLTTRLAFALPRGVHETVWAVALLLVLGRDPLVGVLAIGLPFGAITAKVYAEIIDETPAGPSQALRLAGAGAIAAFAYGTLPRVWKDFVSYAFYRLDCSLRASVILGMLGVGGLGFELSTAFQGLAFERMWTVMYALLIVGLACEWWSRKLRAPSRRFMRGSAIAIAVLVIVSTIQVRVSIFSLDFSRIAERTTRVAQKAIPPTLPSTFTNLLLDSALTVTMSIAAIAVASLLGGFMAFIATPPPATPGRERGAMRLCRELIGALARVVLLLVRVTSPPVWALLLLFVLFPGPLPGTLALGIYNAGVLGRLYAEALETVDRRPSLALRYAGAHRLIEAVYGVIPLVKGRFSAYSLYRWEVTIRESVVVGVVGAGGLGRVLEAERTAFDYSSMLTVVIALLVLSILVDLVSASARKAWR</sequence>
<dbReference type="PROSITE" id="PS50928">
    <property type="entry name" value="ABC_TM1"/>
    <property type="match status" value="2"/>
</dbReference>
<dbReference type="Pfam" id="PF00528">
    <property type="entry name" value="BPD_transp_1"/>
    <property type="match status" value="1"/>
</dbReference>
<feature type="domain" description="ABC transmembrane type-1" evidence="8">
    <location>
        <begin position="63"/>
        <end position="246"/>
    </location>
</feature>
<keyword evidence="4 7" id="KW-0812">Transmembrane</keyword>
<proteinExistence type="inferred from homology"/>
<feature type="transmembrane region" description="Helical" evidence="7">
    <location>
        <begin position="67"/>
        <end position="87"/>
    </location>
</feature>
<dbReference type="PANTHER" id="PTHR30043">
    <property type="entry name" value="PHOSPHONATES TRANSPORT SYSTEM PERMEASE PROTEIN"/>
    <property type="match status" value="1"/>
</dbReference>
<evidence type="ECO:0000256" key="2">
    <source>
        <dbReference type="ARBA" id="ARBA00022448"/>
    </source>
</evidence>
<dbReference type="InterPro" id="IPR000515">
    <property type="entry name" value="MetI-like"/>
</dbReference>
<feature type="transmembrane region" description="Helical" evidence="7">
    <location>
        <begin position="161"/>
        <end position="179"/>
    </location>
</feature>
<keyword evidence="6 7" id="KW-0472">Membrane</keyword>
<feature type="transmembrane region" description="Helical" evidence="7">
    <location>
        <begin position="228"/>
        <end position="246"/>
    </location>
</feature>
<protein>
    <submittedName>
        <fullName evidence="9">ABC transporter permease</fullName>
    </submittedName>
</protein>
<dbReference type="Proteomes" id="UP000815698">
    <property type="component" value="Chromosome"/>
</dbReference>
<keyword evidence="2 7" id="KW-0813">Transport</keyword>
<dbReference type="RefSeq" id="WP_096882336.1">
    <property type="nucleotide sequence ID" value="NZ_CP023482.1"/>
</dbReference>
<evidence type="ECO:0000313" key="9">
    <source>
        <dbReference type="EMBL" id="ATH95754.1"/>
    </source>
</evidence>
<dbReference type="EMBL" id="CP023482">
    <property type="protein sequence ID" value="ATH95754.1"/>
    <property type="molecule type" value="Genomic_DNA"/>
</dbReference>
<accession>A0ABM6PLU4</accession>
<evidence type="ECO:0000256" key="1">
    <source>
        <dbReference type="ARBA" id="ARBA00004651"/>
    </source>
</evidence>
<dbReference type="InterPro" id="IPR035906">
    <property type="entry name" value="MetI-like_sf"/>
</dbReference>
<dbReference type="SUPFAM" id="SSF161098">
    <property type="entry name" value="MetI-like"/>
    <property type="match status" value="2"/>
</dbReference>
<dbReference type="PANTHER" id="PTHR30043:SF1">
    <property type="entry name" value="ABC TRANSPORT SYSTEM PERMEASE PROTEIN P69"/>
    <property type="match status" value="1"/>
</dbReference>
<reference evidence="9 10" key="1">
    <citation type="journal article" date="2016" name="Int. J. Syst. Evol. Microbiol.">
        <title>Dermabacter jinjuensis sp. nov., a novel species of the genus Dermabacter isolated from a clinical specimen.</title>
        <authorList>
            <person name="Park Y.K."/>
            <person name="Lee K.M."/>
            <person name="Lee W.K."/>
            <person name="Cho M.J."/>
            <person name="Lee H.S."/>
            <person name="Cho Y.G."/>
            <person name="Lee Y.C."/>
            <person name="Lee W.K."/>
            <person name="Seong W.K."/>
            <person name="Hwang K.J."/>
        </authorList>
    </citation>
    <scope>NUCLEOTIDE SEQUENCE [LARGE SCALE GENOMIC DNA]</scope>
    <source>
        <strain evidence="9 10">32T</strain>
    </source>
</reference>
<feature type="transmembrane region" description="Helical" evidence="7">
    <location>
        <begin position="200"/>
        <end position="222"/>
    </location>
</feature>
<evidence type="ECO:0000259" key="8">
    <source>
        <dbReference type="PROSITE" id="PS50928"/>
    </source>
</evidence>
<feature type="transmembrane region" description="Helical" evidence="7">
    <location>
        <begin position="12"/>
        <end position="32"/>
    </location>
</feature>